<feature type="compositionally biased region" description="Basic and acidic residues" evidence="1">
    <location>
        <begin position="49"/>
        <end position="66"/>
    </location>
</feature>
<proteinExistence type="predicted"/>
<evidence type="ECO:0000256" key="1">
    <source>
        <dbReference type="SAM" id="MobiDB-lite"/>
    </source>
</evidence>
<dbReference type="RefSeq" id="WP_336596361.1">
    <property type="nucleotide sequence ID" value="NZ_JACFYJ010000001.1"/>
</dbReference>
<feature type="region of interest" description="Disordered" evidence="1">
    <location>
        <begin position="37"/>
        <end position="66"/>
    </location>
</feature>
<accession>A0ABU8IK76</accession>
<comment type="caution">
    <text evidence="2">The sequence shown here is derived from an EMBL/GenBank/DDBJ whole genome shotgun (WGS) entry which is preliminary data.</text>
</comment>
<dbReference type="Proteomes" id="UP001386437">
    <property type="component" value="Unassembled WGS sequence"/>
</dbReference>
<organism evidence="2 3">
    <name type="scientific">Paraburkholderia bengalensis</name>
    <dbReference type="NCBI Taxonomy" id="2747562"/>
    <lineage>
        <taxon>Bacteria</taxon>
        <taxon>Pseudomonadati</taxon>
        <taxon>Pseudomonadota</taxon>
        <taxon>Betaproteobacteria</taxon>
        <taxon>Burkholderiales</taxon>
        <taxon>Burkholderiaceae</taxon>
        <taxon>Paraburkholderia</taxon>
    </lineage>
</organism>
<dbReference type="EMBL" id="JACFYJ010000001">
    <property type="protein sequence ID" value="MEI5995901.1"/>
    <property type="molecule type" value="Genomic_DNA"/>
</dbReference>
<name>A0ABU8IK76_9BURK</name>
<reference evidence="2 3" key="1">
    <citation type="journal article" date="2022" name="Arch. Microbiol.">
        <title>Paraburkholderia bengalensis sp. nov. isolated from roots of Oryza sativa, IR64.</title>
        <authorList>
            <person name="Nag P."/>
            <person name="Mondal N."/>
            <person name="Sarkar J."/>
            <person name="Das S."/>
        </authorList>
    </citation>
    <scope>NUCLEOTIDE SEQUENCE [LARGE SCALE GENOMIC DNA]</scope>
    <source>
        <strain evidence="2 3">IR64_4_BI</strain>
    </source>
</reference>
<evidence type="ECO:0000313" key="2">
    <source>
        <dbReference type="EMBL" id="MEI5995901.1"/>
    </source>
</evidence>
<sequence>MSLDVSGRDVVGAAGVGGGDRFLLVDLAGWSLATNLHDRFDQSGPGGTEIKKSPREAGQEKHICVS</sequence>
<gene>
    <name evidence="2" type="ORF">H3V53_01310</name>
</gene>
<protein>
    <submittedName>
        <fullName evidence="2">Uncharacterized protein</fullName>
    </submittedName>
</protein>
<evidence type="ECO:0000313" key="3">
    <source>
        <dbReference type="Proteomes" id="UP001386437"/>
    </source>
</evidence>
<keyword evidence="3" id="KW-1185">Reference proteome</keyword>